<dbReference type="Proteomes" id="UP000655523">
    <property type="component" value="Unassembled WGS sequence"/>
</dbReference>
<organism evidence="1 2">
    <name type="scientific">Paraburkholderia elongata</name>
    <dbReference type="NCBI Taxonomy" id="2675747"/>
    <lineage>
        <taxon>Bacteria</taxon>
        <taxon>Pseudomonadati</taxon>
        <taxon>Pseudomonadota</taxon>
        <taxon>Betaproteobacteria</taxon>
        <taxon>Burkholderiales</taxon>
        <taxon>Burkholderiaceae</taxon>
        <taxon>Paraburkholderia</taxon>
    </lineage>
</organism>
<protein>
    <submittedName>
        <fullName evidence="1">Uncharacterized protein</fullName>
    </submittedName>
</protein>
<gene>
    <name evidence="1" type="ORF">GNZ13_04500</name>
</gene>
<comment type="caution">
    <text evidence="1">The sequence shown here is derived from an EMBL/GenBank/DDBJ whole genome shotgun (WGS) entry which is preliminary data.</text>
</comment>
<accession>A0A972NLS5</accession>
<evidence type="ECO:0000313" key="1">
    <source>
        <dbReference type="EMBL" id="NPT53885.1"/>
    </source>
</evidence>
<dbReference type="SUPFAM" id="SSF160246">
    <property type="entry name" value="EspE N-terminal domain-like"/>
    <property type="match status" value="2"/>
</dbReference>
<dbReference type="RefSeq" id="WP_172160872.1">
    <property type="nucleotide sequence ID" value="NZ_WOEZ01000026.1"/>
</dbReference>
<evidence type="ECO:0000313" key="2">
    <source>
        <dbReference type="Proteomes" id="UP000655523"/>
    </source>
</evidence>
<sequence>MKSDIRSMGNDANCARLAPASLAPKLSVQSPTSDGLSVPRRKHVLGAAEILFESALSTWQRTHPAHALEAAAGTRELFGELVVLAERITANQLADALLEQRATGEKLGHLLTRKEWITDGERNAILAFQASQTGHEGPLRLGKLLLAAGYINQQQLDDAIAHQRATHKKLGEILIDAGYVNPGQISRSLHLQRHLVKASLLFILSSLGTAGVESALADGHTQAFSVTALVVPKVRMNVVQQVSELTVTASEVERGYIDIPAGSVVDIVALTSQGFALSFDTTLPIFSAVDIRGLNGLAKLSADGGTVTQREAGRLRKTLTLGYRFYLSKDVRPGTYAWPLMLSVSPADRAD</sequence>
<reference evidence="1 2" key="1">
    <citation type="submission" date="2019-11" db="EMBL/GenBank/DDBJ databases">
        <title>Metabolism of dissolved organic matter in forest soils.</title>
        <authorList>
            <person name="Cyle K.T."/>
            <person name="Wilhelm R.C."/>
            <person name="Martinez C.E."/>
        </authorList>
    </citation>
    <scope>NUCLEOTIDE SEQUENCE [LARGE SCALE GENOMIC DNA]</scope>
    <source>
        <strain evidence="1 2">5N</strain>
    </source>
</reference>
<proteinExistence type="predicted"/>
<name>A0A972NLS5_9BURK</name>
<dbReference type="AlphaFoldDB" id="A0A972NLS5"/>
<keyword evidence="2" id="KW-1185">Reference proteome</keyword>
<dbReference type="EMBL" id="WOEZ01000026">
    <property type="protein sequence ID" value="NPT53885.1"/>
    <property type="molecule type" value="Genomic_DNA"/>
</dbReference>
<dbReference type="InterPro" id="IPR037257">
    <property type="entry name" value="T2SS_E_N_sf"/>
</dbReference>